<feature type="domain" description="CPC1/SPEF2" evidence="2">
    <location>
        <begin position="315"/>
        <end position="447"/>
    </location>
</feature>
<dbReference type="EMBL" id="CAXAJV020001296">
    <property type="protein sequence ID" value="CAL7948006.1"/>
    <property type="molecule type" value="Genomic_DNA"/>
</dbReference>
<dbReference type="InterPro" id="IPR027417">
    <property type="entry name" value="P-loop_NTPase"/>
</dbReference>
<protein>
    <recommendedName>
        <fullName evidence="6">Sperm flagellar protein 2</fullName>
    </recommendedName>
</protein>
<evidence type="ECO:0008006" key="6">
    <source>
        <dbReference type="Google" id="ProtNLM"/>
    </source>
</evidence>
<dbReference type="PROSITE" id="PS51311">
    <property type="entry name" value="SCGB"/>
    <property type="match status" value="1"/>
</dbReference>
<dbReference type="Pfam" id="PF24082">
    <property type="entry name" value="SPEF2_C"/>
    <property type="match status" value="2"/>
</dbReference>
<evidence type="ECO:0000313" key="4">
    <source>
        <dbReference type="EMBL" id="CAL7948006.1"/>
    </source>
</evidence>
<evidence type="ECO:0000256" key="1">
    <source>
        <dbReference type="SAM" id="MobiDB-lite"/>
    </source>
</evidence>
<sequence length="1723" mass="199595">MGEILRDWIQARLGVLVDLKPDVFGHYTRDGTLLAQILHSYDIINRDQLDTIAATEDPALCRVNLKHLRFWLRFVGADCDDESIEEISRGRGSASLRLFYKLYLCLETKDRLHFITLQKERERYVPASKKFEVTKVSEDPPPYQPAEHRLSMKLVKGERTVEWHRSNCSRMLRKLQRQRDQLELPPPLVQRLVETCVLEVPTPGRTSLDDRKEQSEELERFESKHRVRVKKIRSSERSENQAEEEEEEEEELAMEDERETGRRTYVDRLKDRRKRVATIDALRSKMRKALLSELWERMTAKQERAFDEAIASRALDQSRYEKQMVTKLCEVREQKNIMAENQKVVEDITLEAAAVEHRASCERAQDLLVQRQKDIEAECRRMCEFRERLLAEKVQRIREKHRKFCHGLLVDMVSIALNVADHRRVNDGRVPFALLAEWKSMFLKSLPIFDEEIPYDDDRDDNDDDDDDDDSDSAKQDFVPLFKMDSNDAFQALREALLDDYLDGNPPWERFEETSESLEFGRAVLGYVVHRLLAALYERPIDRSQTLLSKLEHVGIVLGVVDRDAHEILRALLDRVDVRALRMEDAINYCLARYKEEMSDIRYIDSNVIAATIDAIQRKVDSKRVDRRIVESIEKTGGTGEGSRVVDHDDDDEADETDDTREKETQTPRNIPFDDADPVLTDSAYFGKWAYEFLTLGEPITDELATKILVEYLQSVTHAAGCVLIDYPDTYEQMSRLEAALTGSAPPPEPKPIDLRDVTIEEIESIAPRIVFEDKSDPYAANRRSRLVPDPIANRGQPSPLSDRAFATVFVRAKQRPKHFDDEDRTYEVLEEDASSIDKFYASRGIARVLYYSALDLPTLKTLARLAIGELAHGKSSEQLFGDALTDLEAGRQTKRHGQPLKPAIVRRLVTYDFELDEAIESEESFDESPTVGKSGIESSWRWIDFPLPTVLLKSLASIWDRTEKSYTDRLKELLSLKSVHSSNVAPYVDFVTRNARDYLERGDQRQEVLRRFHAAFNAIDRDARNDADVKCELHRRVADFRAELWEICDRKRREAETERKRRIDDRWTVREAILLFNVYVGLVQAETDRCVDAIRVLRDYYLGIAGKPLPEIEQHSAKVVLGRIETIETREPRSTEIVDSRPASVDRDALQEEMERALTDRNTSLWRDVENVSLLKGIVETVDYARSVVDAVSNGADELLRRGETTFADSDDLEVASRSRDLTSEWRYAVAYEIERVRLKLKSIADVARLDVRFLVETLRNAFHGIHDAIVDRYWREMKSANEAANAFCFAIEEGRAIEKEMLLEGDRLIVRPDVYVCETERWGEPRRAKEIPWSDSRFRMVHLARLMETLKRIAPYGTMCERTLVNLVQDLIGHGQEEGEAMLLPRCWYRLRSSDVFDLVGRLFGPVDYVEWREFLVYAMDLPMPSCRQLLIARDRFRIQDPDLKETVTRAQYRWTPIWFLECSEHCPNVNELLRDQLNRNPEEFYEEEFYQFDGEASVRSAMSDVTACHSSPEETLRRALAKELLCRMYMVDRYAVNYTALLLAFCKAENPRDGFGMALALALGNRVCTDLEQGERYVQQLLRRNRRDSNSKVTNVPESETEIEGELSTSESSDRRAEDREGLVYWLPLDLCLTVLAAALPWHVLRPEVLERCKNLRESLVSIYQELVDPDLNDRTDTVLAHRLLNHWFVIRLLNSVAKFTAKNVGTIVEEILGRNTRRA</sequence>
<feature type="region of interest" description="Disordered" evidence="1">
    <location>
        <begin position="229"/>
        <end position="259"/>
    </location>
</feature>
<feature type="compositionally biased region" description="Acidic residues" evidence="1">
    <location>
        <begin position="241"/>
        <end position="258"/>
    </location>
</feature>
<dbReference type="InterPro" id="IPR054517">
    <property type="entry name" value="SPEF2_D5"/>
</dbReference>
<comment type="caution">
    <text evidence="4">The sequence shown here is derived from an EMBL/GenBank/DDBJ whole genome shotgun (WGS) entry which is preliminary data.</text>
</comment>
<feature type="compositionally biased region" description="Acidic residues" evidence="1">
    <location>
        <begin position="453"/>
        <end position="471"/>
    </location>
</feature>
<feature type="domain" description="SPEF2 C-terminal" evidence="3">
    <location>
        <begin position="1510"/>
        <end position="1571"/>
    </location>
</feature>
<evidence type="ECO:0000259" key="2">
    <source>
        <dbReference type="Pfam" id="PF22946"/>
    </source>
</evidence>
<proteinExistence type="predicted"/>
<reference evidence="4 5" key="1">
    <citation type="submission" date="2024-08" db="EMBL/GenBank/DDBJ databases">
        <authorList>
            <person name="Will J Nash"/>
            <person name="Angela Man"/>
            <person name="Seanna McTaggart"/>
            <person name="Kendall Baker"/>
            <person name="Tom Barker"/>
            <person name="Leah Catchpole"/>
            <person name="Alex Durrant"/>
            <person name="Karim Gharbi"/>
            <person name="Naomi Irish"/>
            <person name="Gemy Kaithakottil"/>
            <person name="Debby Ku"/>
            <person name="Aaliyah Providence"/>
            <person name="Felix Shaw"/>
            <person name="David Swarbreck"/>
            <person name="Chris Watkins"/>
            <person name="Ann M. McCartney"/>
            <person name="Giulio Formenti"/>
            <person name="Alice Mouton"/>
            <person name="Noel Vella"/>
            <person name="Bjorn M von Reumont"/>
            <person name="Adriana Vella"/>
            <person name="Wilfried Haerty"/>
        </authorList>
    </citation>
    <scope>NUCLEOTIDE SEQUENCE [LARGE SCALE GENOMIC DNA]</scope>
</reference>
<feature type="region of interest" description="Disordered" evidence="1">
    <location>
        <begin position="453"/>
        <end position="474"/>
    </location>
</feature>
<dbReference type="PANTHER" id="PTHR14919:SF0">
    <property type="entry name" value="SPERM FLAGELLAR PROTEIN 2"/>
    <property type="match status" value="1"/>
</dbReference>
<dbReference type="InterPro" id="IPR056199">
    <property type="entry name" value="SPEF2_C"/>
</dbReference>
<dbReference type="InterPro" id="IPR052634">
    <property type="entry name" value="Sperm_flagellar-bone_growth"/>
</dbReference>
<gene>
    <name evidence="4" type="ORF">XYLVIOL_LOCUS8630</name>
</gene>
<dbReference type="InterPro" id="IPR016126">
    <property type="entry name" value="Secretoglobin"/>
</dbReference>
<dbReference type="Pfam" id="PF22946">
    <property type="entry name" value="SPEF2_D5"/>
    <property type="match status" value="1"/>
</dbReference>
<keyword evidence="5" id="KW-1185">Reference proteome</keyword>
<dbReference type="Proteomes" id="UP001642520">
    <property type="component" value="Unassembled WGS sequence"/>
</dbReference>
<name>A0ABP1P5X5_XYLVO</name>
<accession>A0ABP1P5X5</accession>
<feature type="compositionally biased region" description="Acidic residues" evidence="1">
    <location>
        <begin position="648"/>
        <end position="659"/>
    </location>
</feature>
<organism evidence="4 5">
    <name type="scientific">Xylocopa violacea</name>
    <name type="common">Violet carpenter bee</name>
    <name type="synonym">Apis violacea</name>
    <dbReference type="NCBI Taxonomy" id="135666"/>
    <lineage>
        <taxon>Eukaryota</taxon>
        <taxon>Metazoa</taxon>
        <taxon>Ecdysozoa</taxon>
        <taxon>Arthropoda</taxon>
        <taxon>Hexapoda</taxon>
        <taxon>Insecta</taxon>
        <taxon>Pterygota</taxon>
        <taxon>Neoptera</taxon>
        <taxon>Endopterygota</taxon>
        <taxon>Hymenoptera</taxon>
        <taxon>Apocrita</taxon>
        <taxon>Aculeata</taxon>
        <taxon>Apoidea</taxon>
        <taxon>Anthophila</taxon>
        <taxon>Apidae</taxon>
        <taxon>Xylocopa</taxon>
        <taxon>Xylocopa</taxon>
    </lineage>
</organism>
<feature type="region of interest" description="Disordered" evidence="1">
    <location>
        <begin position="631"/>
        <end position="676"/>
    </location>
</feature>
<feature type="domain" description="SPEF2 C-terminal" evidence="3">
    <location>
        <begin position="1340"/>
        <end position="1469"/>
    </location>
</feature>
<feature type="region of interest" description="Disordered" evidence="1">
    <location>
        <begin position="1591"/>
        <end position="1618"/>
    </location>
</feature>
<evidence type="ECO:0000259" key="3">
    <source>
        <dbReference type="Pfam" id="PF24082"/>
    </source>
</evidence>
<dbReference type="PANTHER" id="PTHR14919">
    <property type="entry name" value="KPL2-RELATED"/>
    <property type="match status" value="1"/>
</dbReference>
<dbReference type="Gene3D" id="3.40.50.300">
    <property type="entry name" value="P-loop containing nucleotide triphosphate hydrolases"/>
    <property type="match status" value="1"/>
</dbReference>
<evidence type="ECO:0000313" key="5">
    <source>
        <dbReference type="Proteomes" id="UP001642520"/>
    </source>
</evidence>